<evidence type="ECO:0000313" key="2">
    <source>
        <dbReference type="Proteomes" id="UP000476338"/>
    </source>
</evidence>
<sequence length="142" mass="16898">MFKKIIFIIMIGFIFNACSKKIDSKDPVLVVENFILLCEKGQIDEAQKLLAKKHNLDYFKKYKDKNSGKDLFYIDYDYKKNDDVIELSYKFLKEESSPTIAVVKLNSNYKKQNAVFEKEIILHKENDEWKIYDFLFMPVKVM</sequence>
<evidence type="ECO:0000313" key="1">
    <source>
        <dbReference type="EMBL" id="MSN96668.1"/>
    </source>
</evidence>
<dbReference type="EMBL" id="VWSJ01000023">
    <property type="protein sequence ID" value="MSN96668.1"/>
    <property type="molecule type" value="Genomic_DNA"/>
</dbReference>
<protein>
    <submittedName>
        <fullName evidence="1">DUF4878 domain-containing protein</fullName>
    </submittedName>
</protein>
<dbReference type="AlphaFoldDB" id="A0A6L5WHG8"/>
<reference evidence="1 2" key="1">
    <citation type="submission" date="2019-09" db="EMBL/GenBank/DDBJ databases">
        <authorList>
            <person name="Silva M."/>
            <person name="Pereira G."/>
            <person name="Lopes-Da-Costa L."/>
            <person name="Silva E."/>
        </authorList>
    </citation>
    <scope>NUCLEOTIDE SEQUENCE [LARGE SCALE GENOMIC DNA]</scope>
    <source>
        <strain evidence="1 2">FMV-PI01</strain>
    </source>
</reference>
<gene>
    <name evidence="1" type="ORF">F1B92_05760</name>
</gene>
<proteinExistence type="predicted"/>
<organism evidence="1 2">
    <name type="scientific">Campylobacter portucalensis</name>
    <dbReference type="NCBI Taxonomy" id="2608384"/>
    <lineage>
        <taxon>Bacteria</taxon>
        <taxon>Pseudomonadati</taxon>
        <taxon>Campylobacterota</taxon>
        <taxon>Epsilonproteobacteria</taxon>
        <taxon>Campylobacterales</taxon>
        <taxon>Campylobacteraceae</taxon>
        <taxon>Campylobacter</taxon>
    </lineage>
</organism>
<dbReference type="Proteomes" id="UP000476338">
    <property type="component" value="Unassembled WGS sequence"/>
</dbReference>
<dbReference type="RefSeq" id="WP_154570935.1">
    <property type="nucleotide sequence ID" value="NZ_VWSJ01000023.1"/>
</dbReference>
<comment type="caution">
    <text evidence="1">The sequence shown here is derived from an EMBL/GenBank/DDBJ whole genome shotgun (WGS) entry which is preliminary data.</text>
</comment>
<keyword evidence="2" id="KW-1185">Reference proteome</keyword>
<name>A0A6L5WHG8_9BACT</name>
<reference evidence="1 2" key="2">
    <citation type="submission" date="2020-03" db="EMBL/GenBank/DDBJ databases">
        <title>Campylobacter portucalensis sp. nov., a new species of Campylobacter isolated from the reproductive tract of bulls.</title>
        <authorList>
            <person name="Silva M.F."/>
            <person name="Pereira G."/>
            <person name="Carneiro C."/>
            <person name="Hemphill A."/>
            <person name="Mateus L."/>
            <person name="Lopes-Da-Costa L."/>
            <person name="Silva E."/>
        </authorList>
    </citation>
    <scope>NUCLEOTIDE SEQUENCE [LARGE SCALE GENOMIC DNA]</scope>
    <source>
        <strain evidence="1 2">FMV-PI01</strain>
    </source>
</reference>
<accession>A0A6L5WHG8</accession>